<dbReference type="RefSeq" id="WP_131170719.1">
    <property type="nucleotide sequence ID" value="NZ_FXTL01000001.1"/>
</dbReference>
<feature type="transmembrane region" description="Helical" evidence="1">
    <location>
        <begin position="80"/>
        <end position="101"/>
    </location>
</feature>
<gene>
    <name evidence="2" type="ORF">ET996_01180</name>
</gene>
<evidence type="ECO:0000256" key="1">
    <source>
        <dbReference type="SAM" id="Phobius"/>
    </source>
</evidence>
<proteinExistence type="predicted"/>
<evidence type="ECO:0000313" key="3">
    <source>
        <dbReference type="Proteomes" id="UP000291933"/>
    </source>
</evidence>
<dbReference type="Proteomes" id="UP000291933">
    <property type="component" value="Unassembled WGS sequence"/>
</dbReference>
<name>A0A4Q9KNX1_PROTD</name>
<sequence>MMSPTASRPVGDPSELGGSWLMGAVYSMGFYIALSLVMTLGEGFGGLVGWAWVLVVVAWAVTAIRLAIPRASRKTGIGMIGFVAVMAVVFALVGALLSLVVRH</sequence>
<keyword evidence="1" id="KW-1133">Transmembrane helix</keyword>
<comment type="caution">
    <text evidence="2">The sequence shown here is derived from an EMBL/GenBank/DDBJ whole genome shotgun (WGS) entry which is preliminary data.</text>
</comment>
<keyword evidence="1" id="KW-0812">Transmembrane</keyword>
<dbReference type="AlphaFoldDB" id="A0A4Q9KNX1"/>
<protein>
    <submittedName>
        <fullName evidence="2">Uncharacterized protein</fullName>
    </submittedName>
</protein>
<feature type="transmembrane region" description="Helical" evidence="1">
    <location>
        <begin position="47"/>
        <end position="68"/>
    </location>
</feature>
<keyword evidence="1" id="KW-0472">Membrane</keyword>
<keyword evidence="3" id="KW-1185">Reference proteome</keyword>
<accession>A0A4Q9KNX1</accession>
<evidence type="ECO:0000313" key="2">
    <source>
        <dbReference type="EMBL" id="TBT96307.1"/>
    </source>
</evidence>
<organism evidence="2 3">
    <name type="scientific">Propioniciclava tarda</name>
    <dbReference type="NCBI Taxonomy" id="433330"/>
    <lineage>
        <taxon>Bacteria</taxon>
        <taxon>Bacillati</taxon>
        <taxon>Actinomycetota</taxon>
        <taxon>Actinomycetes</taxon>
        <taxon>Propionibacteriales</taxon>
        <taxon>Propionibacteriaceae</taxon>
        <taxon>Propioniciclava</taxon>
    </lineage>
</organism>
<dbReference type="EMBL" id="SDMR01000001">
    <property type="protein sequence ID" value="TBT96307.1"/>
    <property type="molecule type" value="Genomic_DNA"/>
</dbReference>
<feature type="transmembrane region" description="Helical" evidence="1">
    <location>
        <begin position="20"/>
        <end position="41"/>
    </location>
</feature>
<reference evidence="2 3" key="1">
    <citation type="submission" date="2019-01" db="EMBL/GenBank/DDBJ databases">
        <title>Lactibacter flavus gen. nov., sp. nov., a novel bacterium of the family Propionibacteriaceae isolated from raw milk and dairy products.</title>
        <authorList>
            <person name="Huptas C."/>
            <person name="Wenning M."/>
            <person name="Breitenwieser F."/>
            <person name="Doll E."/>
            <person name="Von Neubeck M."/>
            <person name="Busse H.-J."/>
            <person name="Scherer S."/>
        </authorList>
    </citation>
    <scope>NUCLEOTIDE SEQUENCE [LARGE SCALE GENOMIC DNA]</scope>
    <source>
        <strain evidence="2 3">DSM 22130</strain>
    </source>
</reference>